<dbReference type="CDD" id="cd06412">
    <property type="entry name" value="GH25_CH-type"/>
    <property type="match status" value="1"/>
</dbReference>
<comment type="caution">
    <text evidence="14">The sequence shown here is derived from an EMBL/GenBank/DDBJ whole genome shotgun (WGS) entry which is preliminary data.</text>
</comment>
<evidence type="ECO:0000313" key="15">
    <source>
        <dbReference type="Proteomes" id="UP000578352"/>
    </source>
</evidence>
<comment type="catalytic activity">
    <reaction evidence="1">
        <text>Hydrolysis of (1-&gt;4)-beta-linkages between N-acetylmuramic acid and N-acetyl-D-glucosamine residues in a peptidoglycan and between N-acetyl-D-glucosamine residues in chitodextrins.</text>
        <dbReference type="EC" id="3.2.1.17"/>
    </reaction>
</comment>
<proteinExistence type="inferred from homology"/>
<dbReference type="GO" id="GO:0005576">
    <property type="term" value="C:extracellular region"/>
    <property type="evidence" value="ECO:0007669"/>
    <property type="project" value="UniProtKB-SubCell"/>
</dbReference>
<dbReference type="GO" id="GO:0009253">
    <property type="term" value="P:peptidoglycan catabolic process"/>
    <property type="evidence" value="ECO:0007669"/>
    <property type="project" value="InterPro"/>
</dbReference>
<evidence type="ECO:0000256" key="1">
    <source>
        <dbReference type="ARBA" id="ARBA00000632"/>
    </source>
</evidence>
<dbReference type="GO" id="GO:0016052">
    <property type="term" value="P:carbohydrate catabolic process"/>
    <property type="evidence" value="ECO:0007669"/>
    <property type="project" value="TreeGrafter"/>
</dbReference>
<dbReference type="PROSITE" id="PS51904">
    <property type="entry name" value="GLYCOSYL_HYDROL_F25_2"/>
    <property type="match status" value="1"/>
</dbReference>
<dbReference type="GO" id="GO:0016998">
    <property type="term" value="P:cell wall macromolecule catabolic process"/>
    <property type="evidence" value="ECO:0007669"/>
    <property type="project" value="InterPro"/>
</dbReference>
<dbReference type="PANTHER" id="PTHR34135:SF2">
    <property type="entry name" value="LYSOZYME"/>
    <property type="match status" value="1"/>
</dbReference>
<dbReference type="GO" id="GO:0031640">
    <property type="term" value="P:killing of cells of another organism"/>
    <property type="evidence" value="ECO:0007669"/>
    <property type="project" value="UniProtKB-KW"/>
</dbReference>
<dbReference type="Proteomes" id="UP000578352">
    <property type="component" value="Unassembled WGS sequence"/>
</dbReference>
<evidence type="ECO:0000256" key="6">
    <source>
        <dbReference type="ARBA" id="ARBA00022529"/>
    </source>
</evidence>
<protein>
    <recommendedName>
        <fullName evidence="4">lysozyme</fullName>
        <ecNumber evidence="4">3.2.1.17</ecNumber>
    </recommendedName>
</protein>
<evidence type="ECO:0000256" key="8">
    <source>
        <dbReference type="ARBA" id="ARBA00022801"/>
    </source>
</evidence>
<dbReference type="InterPro" id="IPR017853">
    <property type="entry name" value="GH"/>
</dbReference>
<dbReference type="GO" id="GO:0003796">
    <property type="term" value="F:lysozyme activity"/>
    <property type="evidence" value="ECO:0007669"/>
    <property type="project" value="UniProtKB-EC"/>
</dbReference>
<dbReference type="EMBL" id="JACCFL010000001">
    <property type="protein sequence ID" value="NYJ23857.1"/>
    <property type="molecule type" value="Genomic_DNA"/>
</dbReference>
<keyword evidence="10" id="KW-0326">Glycosidase</keyword>
<keyword evidence="8" id="KW-0378">Hydrolase</keyword>
<keyword evidence="7" id="KW-0081">Bacteriolytic enzyme</keyword>
<evidence type="ECO:0000256" key="10">
    <source>
        <dbReference type="ARBA" id="ARBA00023295"/>
    </source>
</evidence>
<keyword evidence="5" id="KW-0964">Secreted</keyword>
<dbReference type="AlphaFoldDB" id="A0A853CT41"/>
<keyword evidence="6" id="KW-0929">Antimicrobial</keyword>
<keyword evidence="13" id="KW-0732">Signal</keyword>
<comment type="function">
    <text evidence="11">This enzyme has both lysozyme (acetylmuramidase) and diacetylmuramidase activities.</text>
</comment>
<evidence type="ECO:0000256" key="5">
    <source>
        <dbReference type="ARBA" id="ARBA00022525"/>
    </source>
</evidence>
<dbReference type="InterPro" id="IPR002053">
    <property type="entry name" value="Glyco_hydro_25"/>
</dbReference>
<dbReference type="SUPFAM" id="SSF51445">
    <property type="entry name" value="(Trans)glycosidases"/>
    <property type="match status" value="1"/>
</dbReference>
<feature type="chain" id="PRO_5032613980" description="lysozyme" evidence="13">
    <location>
        <begin position="27"/>
        <end position="743"/>
    </location>
</feature>
<organism evidence="14 15">
    <name type="scientific">Leifsonia shinshuensis</name>
    <dbReference type="NCBI Taxonomy" id="150026"/>
    <lineage>
        <taxon>Bacteria</taxon>
        <taxon>Bacillati</taxon>
        <taxon>Actinomycetota</taxon>
        <taxon>Actinomycetes</taxon>
        <taxon>Micrococcales</taxon>
        <taxon>Microbacteriaceae</taxon>
        <taxon>Leifsonia</taxon>
    </lineage>
</organism>
<dbReference type="InterPro" id="IPR007253">
    <property type="entry name" value="Cell_wall-bd_2"/>
</dbReference>
<evidence type="ECO:0000256" key="2">
    <source>
        <dbReference type="ARBA" id="ARBA00004613"/>
    </source>
</evidence>
<dbReference type="GO" id="GO:0042742">
    <property type="term" value="P:defense response to bacterium"/>
    <property type="evidence" value="ECO:0007669"/>
    <property type="project" value="UniProtKB-KW"/>
</dbReference>
<dbReference type="Gene3D" id="3.40.50.12090">
    <property type="match status" value="2"/>
</dbReference>
<dbReference type="Pfam" id="PF04122">
    <property type="entry name" value="CW_binding_2"/>
    <property type="match status" value="3"/>
</dbReference>
<feature type="region of interest" description="Disordered" evidence="12">
    <location>
        <begin position="27"/>
        <end position="79"/>
    </location>
</feature>
<dbReference type="RefSeq" id="WP_246313052.1">
    <property type="nucleotide sequence ID" value="NZ_BAABEH010000001.1"/>
</dbReference>
<feature type="compositionally biased region" description="Low complexity" evidence="12">
    <location>
        <begin position="27"/>
        <end position="72"/>
    </location>
</feature>
<dbReference type="PANTHER" id="PTHR34135">
    <property type="entry name" value="LYSOZYME"/>
    <property type="match status" value="1"/>
</dbReference>
<gene>
    <name evidence="14" type="ORF">HNR13_002144</name>
</gene>
<evidence type="ECO:0000256" key="11">
    <source>
        <dbReference type="ARBA" id="ARBA00055588"/>
    </source>
</evidence>
<name>A0A853CT41_9MICO</name>
<sequence length="743" mass="74709">MKTGLAVLAAAILTAVAVVPAVPATAAEAPAAAASATPSPTPSPSGSSTATPAPSPSATPSASPSAGPQAPAGDPSLTEMNAARNHTMGSTIPSSDPASGSGSTSTFKASLAVSGVLGQDVSGWQTGVNWPAQYAAGSRFAYIKASEGTYYTSSQFASQYNGSYAAGFIRGAYHFATPNTTDGATQARFFYANGGGWSPDGRTLPPLLDIEYATDGSGTCWGLTTGQMTQWISDFVNTLRSLTGVNPAIYSTANWWNQCTGSSNTFGAYPLFVARYGTSTPGALPASWVDWTMWQFADAGTFAGDQDIFNGTQTQLIQFALGAQNHPPIGVYDGTTLTSGTSFSVAGWAFDQTNLAATVQVQITWSTPGGVSTTTVAANGSRPDVGAAYPGVGNAHGFTASIPWSGNGQYGACVTALAIPGDQAGNADLGCKTSFFSPASATAPTAERLAGSDRFGTAVLVSQHAFPNPGVPVAYVASGLDFPDALAASAAAAKQHGPVLLSQASVVPAATITELQRLQPAKIVLVGGPNAITDSAMAQLTALGVPVVRIGGVDRYDTSRLVASYAFPSANGAYVAAGTGFVDALSAAPVAAKSGRPLILVAGGQLDAGTSAYLTGHSLTNVTIVGGTFVISPGWQSQATAAGLTVNRIGGGDRFGTNALLVESAFGANSAPNAYLASGANWVDALVAGAAAGSTAHPLLLANTWCVPRVIGDEFVRLGTSSMEIAGGVNALTSDVASLGVCF</sequence>
<dbReference type="InterPro" id="IPR018077">
    <property type="entry name" value="Glyco_hydro_fam25_subgr"/>
</dbReference>
<dbReference type="Pfam" id="PF01183">
    <property type="entry name" value="Glyco_hydro_25"/>
    <property type="match status" value="1"/>
</dbReference>
<feature type="signal peptide" evidence="13">
    <location>
        <begin position="1"/>
        <end position="26"/>
    </location>
</feature>
<dbReference type="FunFam" id="3.20.20.80:FF:000060">
    <property type="entry name" value="Lysozyme M1"/>
    <property type="match status" value="1"/>
</dbReference>
<evidence type="ECO:0000256" key="3">
    <source>
        <dbReference type="ARBA" id="ARBA00010646"/>
    </source>
</evidence>
<evidence type="ECO:0000256" key="7">
    <source>
        <dbReference type="ARBA" id="ARBA00022638"/>
    </source>
</evidence>
<evidence type="ECO:0000256" key="9">
    <source>
        <dbReference type="ARBA" id="ARBA00023157"/>
    </source>
</evidence>
<evidence type="ECO:0000256" key="12">
    <source>
        <dbReference type="SAM" id="MobiDB-lite"/>
    </source>
</evidence>
<evidence type="ECO:0000313" key="14">
    <source>
        <dbReference type="EMBL" id="NYJ23857.1"/>
    </source>
</evidence>
<dbReference type="EC" id="3.2.1.17" evidence="4"/>
<reference evidence="14 15" key="1">
    <citation type="submission" date="2020-07" db="EMBL/GenBank/DDBJ databases">
        <title>Sequencing the genomes of 1000 actinobacteria strains.</title>
        <authorList>
            <person name="Klenk H.-P."/>
        </authorList>
    </citation>
    <scope>NUCLEOTIDE SEQUENCE [LARGE SCALE GENOMIC DNA]</scope>
    <source>
        <strain evidence="14 15">DSM 15165</strain>
    </source>
</reference>
<comment type="subcellular location">
    <subcellularLocation>
        <location evidence="2">Secreted</location>
    </subcellularLocation>
</comment>
<keyword evidence="9" id="KW-1015">Disulfide bond</keyword>
<dbReference type="Gene3D" id="3.20.20.80">
    <property type="entry name" value="Glycosidases"/>
    <property type="match status" value="1"/>
</dbReference>
<dbReference type="SMART" id="SM00641">
    <property type="entry name" value="Glyco_25"/>
    <property type="match status" value="1"/>
</dbReference>
<comment type="similarity">
    <text evidence="3">Belongs to the glycosyl hydrolase 25 family.</text>
</comment>
<evidence type="ECO:0000256" key="4">
    <source>
        <dbReference type="ARBA" id="ARBA00012732"/>
    </source>
</evidence>
<accession>A0A853CT41</accession>
<evidence type="ECO:0000256" key="13">
    <source>
        <dbReference type="SAM" id="SignalP"/>
    </source>
</evidence>